<dbReference type="Gene3D" id="1.10.260.40">
    <property type="entry name" value="lambda repressor-like DNA-binding domains"/>
    <property type="match status" value="1"/>
</dbReference>
<gene>
    <name evidence="2" type="ORF">GH885_03160</name>
</gene>
<sequence length="82" mass="9498">MTNNNVRVKSNLKSILDERGVSIRKLANETGLKFETVRRLYNDQTKQYQRDSIGAICVYLSIEVGDLLTLTDEGEYEEEKRQ</sequence>
<keyword evidence="3" id="KW-1185">Reference proteome</keyword>
<proteinExistence type="predicted"/>
<accession>A0A6N7QTF6</accession>
<feature type="domain" description="HTH cro/C1-type" evidence="1">
    <location>
        <begin position="11"/>
        <end position="73"/>
    </location>
</feature>
<reference evidence="2 3" key="1">
    <citation type="submission" date="2019-10" db="EMBL/GenBank/DDBJ databases">
        <title>Gracilibacillus salitolerans sp. nov., a moderate halophile isolated from a saline soil in northwest China.</title>
        <authorList>
            <person name="Gan L."/>
        </authorList>
    </citation>
    <scope>NUCLEOTIDE SEQUENCE [LARGE SCALE GENOMIC DNA]</scope>
    <source>
        <strain evidence="2 3">TP2-8</strain>
    </source>
</reference>
<dbReference type="SUPFAM" id="SSF47413">
    <property type="entry name" value="lambda repressor-like DNA-binding domains"/>
    <property type="match status" value="1"/>
</dbReference>
<comment type="caution">
    <text evidence="2">The sequence shown here is derived from an EMBL/GenBank/DDBJ whole genome shotgun (WGS) entry which is preliminary data.</text>
</comment>
<evidence type="ECO:0000313" key="2">
    <source>
        <dbReference type="EMBL" id="MRI65343.1"/>
    </source>
</evidence>
<name>A0A6N7QTF6_9BACI</name>
<dbReference type="EMBL" id="WJEE01000003">
    <property type="protein sequence ID" value="MRI65343.1"/>
    <property type="molecule type" value="Genomic_DNA"/>
</dbReference>
<evidence type="ECO:0000313" key="3">
    <source>
        <dbReference type="Proteomes" id="UP000435187"/>
    </source>
</evidence>
<dbReference type="GO" id="GO:0003677">
    <property type="term" value="F:DNA binding"/>
    <property type="evidence" value="ECO:0007669"/>
    <property type="project" value="InterPro"/>
</dbReference>
<dbReference type="InterPro" id="IPR001387">
    <property type="entry name" value="Cro/C1-type_HTH"/>
</dbReference>
<dbReference type="Pfam" id="PF13443">
    <property type="entry name" value="HTH_26"/>
    <property type="match status" value="1"/>
</dbReference>
<dbReference type="RefSeq" id="WP_153834186.1">
    <property type="nucleotide sequence ID" value="NZ_JBHUMW010000002.1"/>
</dbReference>
<protein>
    <submittedName>
        <fullName evidence="2">Helix-turn-helix domain-containing protein</fullName>
    </submittedName>
</protein>
<organism evidence="2 3">
    <name type="scientific">Gracilibacillus thailandensis</name>
    <dbReference type="NCBI Taxonomy" id="563735"/>
    <lineage>
        <taxon>Bacteria</taxon>
        <taxon>Bacillati</taxon>
        <taxon>Bacillota</taxon>
        <taxon>Bacilli</taxon>
        <taxon>Bacillales</taxon>
        <taxon>Bacillaceae</taxon>
        <taxon>Gracilibacillus</taxon>
    </lineage>
</organism>
<dbReference type="InterPro" id="IPR010982">
    <property type="entry name" value="Lambda_DNA-bd_dom_sf"/>
</dbReference>
<evidence type="ECO:0000259" key="1">
    <source>
        <dbReference type="Pfam" id="PF13443"/>
    </source>
</evidence>
<dbReference type="AlphaFoldDB" id="A0A6N7QTF6"/>
<dbReference type="Proteomes" id="UP000435187">
    <property type="component" value="Unassembled WGS sequence"/>
</dbReference>